<accession>A0A4C1YFP2</accession>
<dbReference type="EMBL" id="BGZK01001180">
    <property type="protein sequence ID" value="GBP73622.1"/>
    <property type="molecule type" value="Genomic_DNA"/>
</dbReference>
<organism evidence="1 2">
    <name type="scientific">Eumeta variegata</name>
    <name type="common">Bagworm moth</name>
    <name type="synonym">Eumeta japonica</name>
    <dbReference type="NCBI Taxonomy" id="151549"/>
    <lineage>
        <taxon>Eukaryota</taxon>
        <taxon>Metazoa</taxon>
        <taxon>Ecdysozoa</taxon>
        <taxon>Arthropoda</taxon>
        <taxon>Hexapoda</taxon>
        <taxon>Insecta</taxon>
        <taxon>Pterygota</taxon>
        <taxon>Neoptera</taxon>
        <taxon>Endopterygota</taxon>
        <taxon>Lepidoptera</taxon>
        <taxon>Glossata</taxon>
        <taxon>Ditrysia</taxon>
        <taxon>Tineoidea</taxon>
        <taxon>Psychidae</taxon>
        <taxon>Oiketicinae</taxon>
        <taxon>Eumeta</taxon>
    </lineage>
</organism>
<gene>
    <name evidence="1" type="ORF">EVAR_49244_1</name>
</gene>
<keyword evidence="2" id="KW-1185">Reference proteome</keyword>
<protein>
    <submittedName>
        <fullName evidence="1">Uncharacterized protein</fullName>
    </submittedName>
</protein>
<proteinExistence type="predicted"/>
<name>A0A4C1YFP2_EUMVA</name>
<comment type="caution">
    <text evidence="1">The sequence shown here is derived from an EMBL/GenBank/DDBJ whole genome shotgun (WGS) entry which is preliminary data.</text>
</comment>
<dbReference type="Proteomes" id="UP000299102">
    <property type="component" value="Unassembled WGS sequence"/>
</dbReference>
<dbReference type="AlphaFoldDB" id="A0A4C1YFP2"/>
<evidence type="ECO:0000313" key="2">
    <source>
        <dbReference type="Proteomes" id="UP000299102"/>
    </source>
</evidence>
<dbReference type="OrthoDB" id="8123403at2759"/>
<dbReference type="PANTHER" id="PTHR22955:SF77">
    <property type="entry name" value="ASPARTIC PUTATIVE DOMAIN-CONTAINING PROTEIN-RELATED"/>
    <property type="match status" value="1"/>
</dbReference>
<dbReference type="PANTHER" id="PTHR22955">
    <property type="entry name" value="RETROTRANSPOSON"/>
    <property type="match status" value="1"/>
</dbReference>
<sequence>MAAVLLSKLVKFVLENTGNIHIEIMALSDSSVALSWIQTASYQLKTFVNNRVAKITETVHVERHVPSQLNAVDVCSRCATAPERWRRASTHRRDRNLVAQRWLHGSEWANV</sequence>
<evidence type="ECO:0000313" key="1">
    <source>
        <dbReference type="EMBL" id="GBP73622.1"/>
    </source>
</evidence>
<reference evidence="1 2" key="1">
    <citation type="journal article" date="2019" name="Commun. Biol.">
        <title>The bagworm genome reveals a unique fibroin gene that provides high tensile strength.</title>
        <authorList>
            <person name="Kono N."/>
            <person name="Nakamura H."/>
            <person name="Ohtoshi R."/>
            <person name="Tomita M."/>
            <person name="Numata K."/>
            <person name="Arakawa K."/>
        </authorList>
    </citation>
    <scope>NUCLEOTIDE SEQUENCE [LARGE SCALE GENOMIC DNA]</scope>
</reference>